<keyword evidence="3" id="KW-0732">Signal</keyword>
<dbReference type="AlphaFoldDB" id="A0A3A8K928"/>
<keyword evidence="7" id="KW-1185">Reference proteome</keyword>
<keyword evidence="2" id="KW-0964">Secreted</keyword>
<dbReference type="RefSeq" id="WP_120602392.1">
    <property type="nucleotide sequence ID" value="NZ_RAWE01000027.1"/>
</dbReference>
<gene>
    <name evidence="6" type="ORF">D7X32_10545</name>
</gene>
<dbReference type="PROSITE" id="PS51257">
    <property type="entry name" value="PROKAR_LIPOPROTEIN"/>
    <property type="match status" value="1"/>
</dbReference>
<proteinExistence type="predicted"/>
<dbReference type="InterPro" id="IPR055372">
    <property type="entry name" value="CBM96"/>
</dbReference>
<name>A0A3A8K928_9BACT</name>
<accession>A0A3A8K928</accession>
<sequence length="559" mass="58484">MRGSKRYGQFAGWMALLWLGGCGPTEANRSEQAGAALASAQTTSFQDGVSPSTAYAGTRDAMIEEEDSDANHGTDTRLSASGDTPAGSGNENYVLLQWDVSAIPANATVRSASIVLSVTDKADQSYGFFEVTRAWTEKQVTWERADSSHDWASNGADGAGDRSTVLLGAIRAASTGTYTVPLNAQGLAVVQKWVGTPGANHGVIIADKDLDNRLEVRSREDSTRTSRPKLVVTWDLDGPVPGTGSATYTGTCDGSAGVALEGGLFLNLNDESQTARLYARGQNSAPAQTRELNSMLGLSSSDEADFEDAARVGNRIFVTTSQARNKNGVLQASRYKFFALDVSGTAPQASLQFAGVSSNLLKDLLDGSNWTQPDAAVLSLLQARSRLSESTVAELAPKEQGTNVEGLAALPSGGLAIGFRNPQVGSSALVVTLTNPDAVVTGSRARFGQAIRLELGGQGIRGMAWSEAHQAVLVLSGPHDETPGPFALWKWSGVAGAAPVKVRDLTAPSDSSPEAVIPVPGTRDVQVLFDMGAHLVGGAECKEASVSSQSFTDAVFTVE</sequence>
<comment type="subcellular location">
    <subcellularLocation>
        <location evidence="1">Secreted</location>
    </subcellularLocation>
</comment>
<protein>
    <submittedName>
        <fullName evidence="6">DUF3616 domain-containing protein</fullName>
    </submittedName>
</protein>
<reference evidence="7" key="1">
    <citation type="submission" date="2018-09" db="EMBL/GenBank/DDBJ databases">
        <authorList>
            <person name="Livingstone P.G."/>
            <person name="Whitworth D.E."/>
        </authorList>
    </citation>
    <scope>NUCLEOTIDE SEQUENCE [LARGE SCALE GENOMIC DNA]</scope>
    <source>
        <strain evidence="7">CA043D</strain>
    </source>
</reference>
<comment type="caution">
    <text evidence="6">The sequence shown here is derived from an EMBL/GenBank/DDBJ whole genome shotgun (WGS) entry which is preliminary data.</text>
</comment>
<evidence type="ECO:0000256" key="3">
    <source>
        <dbReference type="ARBA" id="ARBA00022729"/>
    </source>
</evidence>
<feature type="domain" description="DUF3616" evidence="4">
    <location>
        <begin position="378"/>
        <end position="499"/>
    </location>
</feature>
<organism evidence="6 7">
    <name type="scientific">Corallococcus carmarthensis</name>
    <dbReference type="NCBI Taxonomy" id="2316728"/>
    <lineage>
        <taxon>Bacteria</taxon>
        <taxon>Pseudomonadati</taxon>
        <taxon>Myxococcota</taxon>
        <taxon>Myxococcia</taxon>
        <taxon>Myxococcales</taxon>
        <taxon>Cystobacterineae</taxon>
        <taxon>Myxococcaceae</taxon>
        <taxon>Corallococcus</taxon>
    </lineage>
</organism>
<feature type="domain" description="Carbohydrate-binding module family 96" evidence="5">
    <location>
        <begin position="55"/>
        <end position="145"/>
    </location>
</feature>
<dbReference type="OrthoDB" id="7051823at2"/>
<dbReference type="GO" id="GO:0005576">
    <property type="term" value="C:extracellular region"/>
    <property type="evidence" value="ECO:0007669"/>
    <property type="project" value="UniProtKB-SubCell"/>
</dbReference>
<dbReference type="Pfam" id="PF24517">
    <property type="entry name" value="CBM96"/>
    <property type="match status" value="1"/>
</dbReference>
<evidence type="ECO:0000313" key="6">
    <source>
        <dbReference type="EMBL" id="RKH04580.1"/>
    </source>
</evidence>
<evidence type="ECO:0000259" key="4">
    <source>
        <dbReference type="Pfam" id="PF12275"/>
    </source>
</evidence>
<dbReference type="EMBL" id="RAWE01000027">
    <property type="protein sequence ID" value="RKH04580.1"/>
    <property type="molecule type" value="Genomic_DNA"/>
</dbReference>
<dbReference type="NCBIfam" id="NF033679">
    <property type="entry name" value="DNRLRE_dom"/>
    <property type="match status" value="1"/>
</dbReference>
<evidence type="ECO:0000256" key="2">
    <source>
        <dbReference type="ARBA" id="ARBA00022525"/>
    </source>
</evidence>
<dbReference type="Proteomes" id="UP000268313">
    <property type="component" value="Unassembled WGS sequence"/>
</dbReference>
<evidence type="ECO:0000256" key="1">
    <source>
        <dbReference type="ARBA" id="ARBA00004613"/>
    </source>
</evidence>
<evidence type="ECO:0000259" key="5">
    <source>
        <dbReference type="Pfam" id="PF24517"/>
    </source>
</evidence>
<dbReference type="InterPro" id="IPR022060">
    <property type="entry name" value="DUF3616"/>
</dbReference>
<dbReference type="Pfam" id="PF12275">
    <property type="entry name" value="DUF3616"/>
    <property type="match status" value="1"/>
</dbReference>
<evidence type="ECO:0000313" key="7">
    <source>
        <dbReference type="Proteomes" id="UP000268313"/>
    </source>
</evidence>